<feature type="domain" description="NADP-dependent oxidoreductase" evidence="2">
    <location>
        <begin position="70"/>
        <end position="124"/>
    </location>
</feature>
<name>A0A7W8MX58_9BACL</name>
<dbReference type="Pfam" id="PF00248">
    <property type="entry name" value="Aldo_ket_red"/>
    <property type="match status" value="1"/>
</dbReference>
<dbReference type="SUPFAM" id="SSF51430">
    <property type="entry name" value="NAD(P)-linked oxidoreductase"/>
    <property type="match status" value="2"/>
</dbReference>
<evidence type="ECO:0000259" key="2">
    <source>
        <dbReference type="Pfam" id="PF00248"/>
    </source>
</evidence>
<sequence>MSAIGLGCMGMSYGYGPASDKKEMISLIHATIERGITSFDTSKVYDLYVNERLVDEAFAPFNGKRVIVTKNATPPQISLAWLLHKKLVTAPIIGATKMSHLEDAVAALSIKLTLKEMTFLEELYVPHPIIGFK</sequence>
<keyword evidence="1" id="KW-0560">Oxidoreductase</keyword>
<organism evidence="3 4">
    <name type="scientific">Anoxybacteroides tepidamans</name>
    <dbReference type="NCBI Taxonomy" id="265948"/>
    <lineage>
        <taxon>Bacteria</taxon>
        <taxon>Bacillati</taxon>
        <taxon>Bacillota</taxon>
        <taxon>Bacilli</taxon>
        <taxon>Bacillales</taxon>
        <taxon>Anoxybacillaceae</taxon>
        <taxon>Anoxybacteroides</taxon>
    </lineage>
</organism>
<gene>
    <name evidence="3" type="ORF">HNQ34_003184</name>
</gene>
<dbReference type="AlphaFoldDB" id="A0A7W8MX58"/>
<evidence type="ECO:0000256" key="1">
    <source>
        <dbReference type="ARBA" id="ARBA00023002"/>
    </source>
</evidence>
<proteinExistence type="predicted"/>
<keyword evidence="4" id="KW-1185">Reference proteome</keyword>
<dbReference type="PANTHER" id="PTHR43625">
    <property type="entry name" value="AFLATOXIN B1 ALDEHYDE REDUCTASE"/>
    <property type="match status" value="1"/>
</dbReference>
<dbReference type="RefSeq" id="WP_409978382.1">
    <property type="nucleotide sequence ID" value="NZ_JACHEP010000027.1"/>
</dbReference>
<dbReference type="GO" id="GO:0016491">
    <property type="term" value="F:oxidoreductase activity"/>
    <property type="evidence" value="ECO:0007669"/>
    <property type="project" value="UniProtKB-KW"/>
</dbReference>
<dbReference type="PANTHER" id="PTHR43625:SF77">
    <property type="entry name" value="ALDO-KETO REDUCTASE"/>
    <property type="match status" value="1"/>
</dbReference>
<evidence type="ECO:0000313" key="4">
    <source>
        <dbReference type="Proteomes" id="UP000520011"/>
    </source>
</evidence>
<dbReference type="Gene3D" id="3.20.20.100">
    <property type="entry name" value="NADP-dependent oxidoreductase domain"/>
    <property type="match status" value="2"/>
</dbReference>
<reference evidence="3 4" key="1">
    <citation type="submission" date="2020-08" db="EMBL/GenBank/DDBJ databases">
        <title>Genomic Encyclopedia of Type Strains, Phase IV (KMG-IV): sequencing the most valuable type-strain genomes for metagenomic binning, comparative biology and taxonomic classification.</title>
        <authorList>
            <person name="Goeker M."/>
        </authorList>
    </citation>
    <scope>NUCLEOTIDE SEQUENCE [LARGE SCALE GENOMIC DNA]</scope>
    <source>
        <strain evidence="3 4">DSM 16325</strain>
    </source>
</reference>
<accession>A0A7W8MX58</accession>
<dbReference type="GO" id="GO:0005737">
    <property type="term" value="C:cytoplasm"/>
    <property type="evidence" value="ECO:0007669"/>
    <property type="project" value="TreeGrafter"/>
</dbReference>
<protein>
    <submittedName>
        <fullName evidence="3">Aryl-alcohol dehydrogenase-like predicted oxidoreductase</fullName>
    </submittedName>
</protein>
<dbReference type="InterPro" id="IPR036812">
    <property type="entry name" value="NAD(P)_OxRdtase_dom_sf"/>
</dbReference>
<dbReference type="EMBL" id="JACHEP010000027">
    <property type="protein sequence ID" value="MBB5326066.1"/>
    <property type="molecule type" value="Genomic_DNA"/>
</dbReference>
<dbReference type="InterPro" id="IPR023210">
    <property type="entry name" value="NADP_OxRdtase_dom"/>
</dbReference>
<comment type="caution">
    <text evidence="3">The sequence shown here is derived from an EMBL/GenBank/DDBJ whole genome shotgun (WGS) entry which is preliminary data.</text>
</comment>
<dbReference type="Proteomes" id="UP000520011">
    <property type="component" value="Unassembled WGS sequence"/>
</dbReference>
<evidence type="ECO:0000313" key="3">
    <source>
        <dbReference type="EMBL" id="MBB5326066.1"/>
    </source>
</evidence>
<dbReference type="InterPro" id="IPR050791">
    <property type="entry name" value="Aldo-Keto_reductase"/>
</dbReference>